<feature type="coiled-coil region" evidence="1">
    <location>
        <begin position="75"/>
        <end position="127"/>
    </location>
</feature>
<sequence length="408" mass="46489">MEEELPLSDFEHLDIESIRSRIGDLSEIIRTSKDEISEESSPELKTLIEILSSKIKQVGFWNFDSLRPEELDAYLKEAQEQLNVVEIENTAIYNEIEVLSRTFIQDSIQLERDFEELNSSLKLLDAQGPNNLELGAHVDFSTLSSGNLVNQQRDYYFELLKLDHQIEAKKGTLSSLEDLDDFLKRVEAVCQIEDKFTGLKAVEFNGNGIRLSLETFIPNLDDLLSQQRMEFTTNPSTVYHELFIEVYDGTLELKSVEILPNDVCIDEIVEDAKSSWKLFPILSFQSVTAFLQSLVQRMQDRIVLCTLRRVLVKDANTSRHSLEYSDKDDTVIAHMVSGIDALIKLPYCWPLLKSALKCISLKCPDNRVKELSLSSCKVKELGNSLDVPTQQNLSSFVDAIEKILAQRI</sequence>
<keyword evidence="3" id="KW-1185">Reference proteome</keyword>
<dbReference type="EMBL" id="KZ305075">
    <property type="protein sequence ID" value="PIA29943.1"/>
    <property type="molecule type" value="Genomic_DNA"/>
</dbReference>
<dbReference type="OrthoDB" id="1927690at2759"/>
<evidence type="ECO:0000256" key="1">
    <source>
        <dbReference type="SAM" id="Coils"/>
    </source>
</evidence>
<accession>A0A2G5CFD9</accession>
<gene>
    <name evidence="2" type="ORF">AQUCO_05800193v1</name>
</gene>
<keyword evidence="1" id="KW-0175">Coiled coil</keyword>
<protein>
    <submittedName>
        <fullName evidence="2">Uncharacterized protein</fullName>
    </submittedName>
</protein>
<dbReference type="AlphaFoldDB" id="A0A2G5CFD9"/>
<reference evidence="2 3" key="1">
    <citation type="submission" date="2017-09" db="EMBL/GenBank/DDBJ databases">
        <title>WGS assembly of Aquilegia coerulea Goldsmith.</title>
        <authorList>
            <person name="Hodges S."/>
            <person name="Kramer E."/>
            <person name="Nordborg M."/>
            <person name="Tomkins J."/>
            <person name="Borevitz J."/>
            <person name="Derieg N."/>
            <person name="Yan J."/>
            <person name="Mihaltcheva S."/>
            <person name="Hayes R.D."/>
            <person name="Rokhsar D."/>
        </authorList>
    </citation>
    <scope>NUCLEOTIDE SEQUENCE [LARGE SCALE GENOMIC DNA]</scope>
    <source>
        <strain evidence="3">cv. Goldsmith</strain>
    </source>
</reference>
<dbReference type="PANTHER" id="PTHR36037:SF1">
    <property type="entry name" value="RNA-DIRECTED DNA POLYMERASE (REVERSE TRANSCRIPTASE)-RELATED FAMILY PROTEIN"/>
    <property type="match status" value="1"/>
</dbReference>
<evidence type="ECO:0000313" key="3">
    <source>
        <dbReference type="Proteomes" id="UP000230069"/>
    </source>
</evidence>
<organism evidence="2 3">
    <name type="scientific">Aquilegia coerulea</name>
    <name type="common">Rocky mountain columbine</name>
    <dbReference type="NCBI Taxonomy" id="218851"/>
    <lineage>
        <taxon>Eukaryota</taxon>
        <taxon>Viridiplantae</taxon>
        <taxon>Streptophyta</taxon>
        <taxon>Embryophyta</taxon>
        <taxon>Tracheophyta</taxon>
        <taxon>Spermatophyta</taxon>
        <taxon>Magnoliopsida</taxon>
        <taxon>Ranunculales</taxon>
        <taxon>Ranunculaceae</taxon>
        <taxon>Thalictroideae</taxon>
        <taxon>Aquilegia</taxon>
    </lineage>
</organism>
<evidence type="ECO:0000313" key="2">
    <source>
        <dbReference type="EMBL" id="PIA29943.1"/>
    </source>
</evidence>
<dbReference type="Proteomes" id="UP000230069">
    <property type="component" value="Unassembled WGS sequence"/>
</dbReference>
<dbReference type="STRING" id="218851.A0A2G5CFD9"/>
<proteinExistence type="predicted"/>
<dbReference type="PANTHER" id="PTHR36037">
    <property type="entry name" value="RNA-DIRECTED DNA POLYMERASE (REVERSE TRANSCRIPTASE)-RELATED FAMILY PROTEIN"/>
    <property type="match status" value="1"/>
</dbReference>
<name>A0A2G5CFD9_AQUCA</name>
<dbReference type="InParanoid" id="A0A2G5CFD9"/>